<reference evidence="2" key="1">
    <citation type="submission" date="2021-01" db="EMBL/GenBank/DDBJ databases">
        <authorList>
            <person name="Zahm M."/>
            <person name="Roques C."/>
            <person name="Cabau C."/>
            <person name="Klopp C."/>
            <person name="Donnadieu C."/>
            <person name="Jouanno E."/>
            <person name="Lampietro C."/>
            <person name="Louis A."/>
            <person name="Herpin A."/>
            <person name="Echchiki A."/>
            <person name="Berthelot C."/>
            <person name="Parey E."/>
            <person name="Roest-Crollius H."/>
            <person name="Braasch I."/>
            <person name="Postlethwait J."/>
            <person name="Bobe J."/>
            <person name="Montfort J."/>
            <person name="Bouchez O."/>
            <person name="Begum T."/>
            <person name="Mejri S."/>
            <person name="Adams A."/>
            <person name="Chen W.-J."/>
            <person name="Guiguen Y."/>
        </authorList>
    </citation>
    <scope>NUCLEOTIDE SEQUENCE</scope>
    <source>
        <tissue evidence="2">Blood</tissue>
    </source>
</reference>
<feature type="region of interest" description="Disordered" evidence="1">
    <location>
        <begin position="1"/>
        <end position="40"/>
    </location>
</feature>
<name>A0A8T3D3B7_9TELE</name>
<evidence type="ECO:0000313" key="3">
    <source>
        <dbReference type="Proteomes" id="UP000829720"/>
    </source>
</evidence>
<comment type="caution">
    <text evidence="2">The sequence shown here is derived from an EMBL/GenBank/DDBJ whole genome shotgun (WGS) entry which is preliminary data.</text>
</comment>
<keyword evidence="3" id="KW-1185">Reference proteome</keyword>
<dbReference type="Proteomes" id="UP000829720">
    <property type="component" value="Unassembled WGS sequence"/>
</dbReference>
<accession>A0A8T3D3B7</accession>
<feature type="region of interest" description="Disordered" evidence="1">
    <location>
        <begin position="166"/>
        <end position="196"/>
    </location>
</feature>
<sequence>MPVKTGADMQRITTPLAPSSAAKGQLVKETSRKVSVGPFTSPEDLAWKTAEMKDSEDTEEGFMIVTLKKRQSLRSAKHRSHQRLKWSRELEMVPTLNALNKRNSQAQVGSALGYTSTSHWLTSSAENAPHLPVSAFTDEGSCHFSLSGSVGKLVGQQLQRGNVVRVGTNGHCKSSGESPERDTPVQAQSPAVQEGLSDPVPLSIIDELERKNVKILTPRSPSVYMPLPIVSETYPVVFHSDYQHKPFSGPGFHSAGSGQAHCQTQAPGGARKSHKLYSAIIRITQSVQEERLVRGVKERMWEERYSHPEVHPESAPNVKRLGLHKVKLREYSSYTSIIKSADMKKFPKQCHNPSVLTTRTAPVIKRPPVPVTAPWQKSTSAIGWGRVLNGVNPKHCSDTTTCPPACFGGLPGPARGKTNRYQHQTPSHTISHKKPKPGWENKTDFLFISKPLNHKDINPFVCKQNSTKEEDCSGQALLPVIQAADKNNAGEDGLSSALPKPAQSPLPSCDAEIHSETSDIPVPVKECTSVSEAEGSGRDSEGVIKPGVPLHRHHAVSIPTAECL</sequence>
<feature type="region of interest" description="Disordered" evidence="1">
    <location>
        <begin position="529"/>
        <end position="548"/>
    </location>
</feature>
<proteinExistence type="predicted"/>
<evidence type="ECO:0000256" key="1">
    <source>
        <dbReference type="SAM" id="MobiDB-lite"/>
    </source>
</evidence>
<organism evidence="2 3">
    <name type="scientific">Albula goreensis</name>
    <dbReference type="NCBI Taxonomy" id="1534307"/>
    <lineage>
        <taxon>Eukaryota</taxon>
        <taxon>Metazoa</taxon>
        <taxon>Chordata</taxon>
        <taxon>Craniata</taxon>
        <taxon>Vertebrata</taxon>
        <taxon>Euteleostomi</taxon>
        <taxon>Actinopterygii</taxon>
        <taxon>Neopterygii</taxon>
        <taxon>Teleostei</taxon>
        <taxon>Albuliformes</taxon>
        <taxon>Albulidae</taxon>
        <taxon>Albula</taxon>
    </lineage>
</organism>
<dbReference type="EMBL" id="JAERUA010000013">
    <property type="protein sequence ID" value="KAI1892129.1"/>
    <property type="molecule type" value="Genomic_DNA"/>
</dbReference>
<feature type="region of interest" description="Disordered" evidence="1">
    <location>
        <begin position="488"/>
        <end position="509"/>
    </location>
</feature>
<dbReference type="AlphaFoldDB" id="A0A8T3D3B7"/>
<evidence type="ECO:0000313" key="2">
    <source>
        <dbReference type="EMBL" id="KAI1892129.1"/>
    </source>
</evidence>
<protein>
    <submittedName>
        <fullName evidence="2">Uncharacterized protein</fullName>
    </submittedName>
</protein>
<dbReference type="OrthoDB" id="8724005at2759"/>
<gene>
    <name evidence="2" type="ORF">AGOR_G00150780</name>
</gene>